<feature type="domain" description="Core" evidence="1">
    <location>
        <begin position="3"/>
        <end position="103"/>
    </location>
</feature>
<dbReference type="SUPFAM" id="SSF89360">
    <property type="entry name" value="HesB-like domain"/>
    <property type="match status" value="1"/>
</dbReference>
<dbReference type="Proteomes" id="UP000733744">
    <property type="component" value="Unassembled WGS sequence"/>
</dbReference>
<gene>
    <name evidence="2" type="ORF">EKO24_021465</name>
</gene>
<dbReference type="InterPro" id="IPR016092">
    <property type="entry name" value="ATAP"/>
</dbReference>
<dbReference type="EMBL" id="RYFG02000121">
    <property type="protein sequence ID" value="TRW89630.1"/>
    <property type="molecule type" value="Genomic_DNA"/>
</dbReference>
<evidence type="ECO:0000313" key="2">
    <source>
        <dbReference type="EMBL" id="TRW89630.1"/>
    </source>
</evidence>
<dbReference type="RefSeq" id="WP_143733289.1">
    <property type="nucleotide sequence ID" value="NZ_RYFG02000121.1"/>
</dbReference>
<reference evidence="2 3" key="1">
    <citation type="journal article" date="2019" name="Antonie Van Leeuwenhoek">
        <title>Description of 'Ca. Methylobacter oryzae' KRF1, a novel species from the environmentally important Methylobacter clade 2.</title>
        <authorList>
            <person name="Khatri K."/>
            <person name="Mohite J.A."/>
            <person name="Pandit P.S."/>
            <person name="Bahulikar R."/>
            <person name="Rahalkar M.C."/>
        </authorList>
    </citation>
    <scope>NUCLEOTIDE SEQUENCE [LARGE SCALE GENOMIC DNA]</scope>
    <source>
        <strain evidence="2 3">KRF1</strain>
    </source>
</reference>
<dbReference type="PANTHER" id="PTHR43011">
    <property type="entry name" value="IRON-SULFUR CLUSTER ASSEMBLY 2 HOMOLOG, MITOCHONDRIAL"/>
    <property type="match status" value="1"/>
</dbReference>
<dbReference type="InterPro" id="IPR035903">
    <property type="entry name" value="HesB-like_dom_sf"/>
</dbReference>
<evidence type="ECO:0000313" key="3">
    <source>
        <dbReference type="Proteomes" id="UP000733744"/>
    </source>
</evidence>
<dbReference type="PROSITE" id="PS01152">
    <property type="entry name" value="HESB"/>
    <property type="match status" value="1"/>
</dbReference>
<comment type="caution">
    <text evidence="2">The sequence shown here is derived from an EMBL/GenBank/DDBJ whole genome shotgun (WGS) entry which is preliminary data.</text>
</comment>
<keyword evidence="3" id="KW-1185">Reference proteome</keyword>
<dbReference type="NCBIfam" id="TIGR00049">
    <property type="entry name" value="iron-sulfur cluster assembly accessory protein"/>
    <property type="match status" value="1"/>
</dbReference>
<accession>A0ABY3C5R1</accession>
<evidence type="ECO:0000259" key="1">
    <source>
        <dbReference type="Pfam" id="PF01521"/>
    </source>
</evidence>
<name>A0ABY3C5R1_9GAMM</name>
<proteinExistence type="predicted"/>
<dbReference type="Gene3D" id="2.60.300.12">
    <property type="entry name" value="HesB-like domain"/>
    <property type="match status" value="1"/>
</dbReference>
<dbReference type="Pfam" id="PF01521">
    <property type="entry name" value="Fe-S_biosyn"/>
    <property type="match status" value="1"/>
</dbReference>
<sequence length="107" mass="11204">MPTFTENAVIAVNRFLQNSTTGATGIRIQISDGGCAGLQYGMMLESVADEKDNVIETGGVKVFVSAESLPLVRGIIIDFEEGLESSGFTFANPNAKSSCSCGKSFSA</sequence>
<dbReference type="InterPro" id="IPR017870">
    <property type="entry name" value="FeS_cluster_insertion_CS"/>
</dbReference>
<dbReference type="InterPro" id="IPR000361">
    <property type="entry name" value="ATAP_core_dom"/>
</dbReference>
<organism evidence="2 3">
    <name type="scientific">Candidatus Methylobacter oryzae</name>
    <dbReference type="NCBI Taxonomy" id="2497749"/>
    <lineage>
        <taxon>Bacteria</taxon>
        <taxon>Pseudomonadati</taxon>
        <taxon>Pseudomonadota</taxon>
        <taxon>Gammaproteobacteria</taxon>
        <taxon>Methylococcales</taxon>
        <taxon>Methylococcaceae</taxon>
        <taxon>Methylobacter</taxon>
    </lineage>
</organism>
<dbReference type="PANTHER" id="PTHR43011:SF1">
    <property type="entry name" value="IRON-SULFUR CLUSTER ASSEMBLY 2 HOMOLOG, MITOCHONDRIAL"/>
    <property type="match status" value="1"/>
</dbReference>
<protein>
    <submittedName>
        <fullName evidence="2">Iron-sulfur cluster assembly accessory protein</fullName>
    </submittedName>
</protein>